<dbReference type="GO" id="GO:0046527">
    <property type="term" value="F:glucosyltransferase activity"/>
    <property type="evidence" value="ECO:0007669"/>
    <property type="project" value="TreeGrafter"/>
</dbReference>
<evidence type="ECO:0000313" key="2">
    <source>
        <dbReference type="Proteomes" id="UP001206925"/>
    </source>
</evidence>
<dbReference type="PANTHER" id="PTHR12741">
    <property type="entry name" value="LYST-INTERACTING PROTEIN LIP5 DOPAMINE RESPONSIVE PROTEIN DRG-1"/>
    <property type="match status" value="1"/>
</dbReference>
<gene>
    <name evidence="1" type="ORF">M8C21_003762</name>
</gene>
<sequence length="258" mass="29210">AFGAGRFHAFVVAHDLDPKSSGRGVGNSRLLFFRDLNRMKKLLREKRKEKVMYMKSESGMENRDILTKARVIADVLYEVSNTLTKAAGTKAHADNDVKRSEFYDYNIHPLDQGGVHHEIMKLPEIIVAIAVVRNVEGIPFIEEFTNHAPHFDLFGWLQHCFRFQKGNVANQRDHLILLLANVHIRSNKPTNVSKLADGAMVQILREEDQHKGEVANLRFMRECLAYIFHMAHDMHSMLKGATLQSAGESFMPAYGGGP</sequence>
<protein>
    <submittedName>
        <fullName evidence="1">Uncharacterized protein</fullName>
    </submittedName>
</protein>
<keyword evidence="2" id="KW-1185">Reference proteome</keyword>
<evidence type="ECO:0000313" key="1">
    <source>
        <dbReference type="EMBL" id="KAI7745123.1"/>
    </source>
</evidence>
<dbReference type="Proteomes" id="UP001206925">
    <property type="component" value="Unassembled WGS sequence"/>
</dbReference>
<dbReference type="PANTHER" id="PTHR12741:SF22">
    <property type="entry name" value="CALLOSE SYNTHASE 8-RELATED"/>
    <property type="match status" value="1"/>
</dbReference>
<accession>A0AAD5GMI4</accession>
<name>A0AAD5GMI4_AMBAR</name>
<organism evidence="1 2">
    <name type="scientific">Ambrosia artemisiifolia</name>
    <name type="common">Common ragweed</name>
    <dbReference type="NCBI Taxonomy" id="4212"/>
    <lineage>
        <taxon>Eukaryota</taxon>
        <taxon>Viridiplantae</taxon>
        <taxon>Streptophyta</taxon>
        <taxon>Embryophyta</taxon>
        <taxon>Tracheophyta</taxon>
        <taxon>Spermatophyta</taxon>
        <taxon>Magnoliopsida</taxon>
        <taxon>eudicotyledons</taxon>
        <taxon>Gunneridae</taxon>
        <taxon>Pentapetalae</taxon>
        <taxon>asterids</taxon>
        <taxon>campanulids</taxon>
        <taxon>Asterales</taxon>
        <taxon>Asteraceae</taxon>
        <taxon>Asteroideae</taxon>
        <taxon>Heliantheae alliance</taxon>
        <taxon>Heliantheae</taxon>
        <taxon>Ambrosia</taxon>
    </lineage>
</organism>
<reference evidence="1" key="1">
    <citation type="submission" date="2022-06" db="EMBL/GenBank/DDBJ databases">
        <title>Uncovering the hologenomic basis of an extraordinary plant invasion.</title>
        <authorList>
            <person name="Bieker V.C."/>
            <person name="Martin M.D."/>
            <person name="Gilbert T."/>
            <person name="Hodgins K."/>
            <person name="Battlay P."/>
            <person name="Petersen B."/>
            <person name="Wilson J."/>
        </authorList>
    </citation>
    <scope>NUCLEOTIDE SEQUENCE</scope>
    <source>
        <strain evidence="1">AA19_3_7</strain>
        <tissue evidence="1">Leaf</tissue>
    </source>
</reference>
<dbReference type="EMBL" id="JAMZMK010007356">
    <property type="protein sequence ID" value="KAI7745123.1"/>
    <property type="molecule type" value="Genomic_DNA"/>
</dbReference>
<proteinExistence type="predicted"/>
<dbReference type="GO" id="GO:0005886">
    <property type="term" value="C:plasma membrane"/>
    <property type="evidence" value="ECO:0007669"/>
    <property type="project" value="TreeGrafter"/>
</dbReference>
<feature type="non-terminal residue" evidence="1">
    <location>
        <position position="1"/>
    </location>
</feature>
<dbReference type="AlphaFoldDB" id="A0AAD5GMI4"/>
<comment type="caution">
    <text evidence="1">The sequence shown here is derived from an EMBL/GenBank/DDBJ whole genome shotgun (WGS) entry which is preliminary data.</text>
</comment>